<evidence type="ECO:0000313" key="2">
    <source>
        <dbReference type="EMBL" id="OCH93165.1"/>
    </source>
</evidence>
<feature type="region of interest" description="Disordered" evidence="1">
    <location>
        <begin position="69"/>
        <end position="99"/>
    </location>
</feature>
<sequence>MRVPKVRLGKRLRVARVQHAQRLRVLGSGSSATSFHITTVKEYAKFVTSPRNPEARSGRTWMRGPPVRVRFQRPSFDDPRAGEQGVVRRREDQYPSSHR</sequence>
<evidence type="ECO:0000313" key="3">
    <source>
        <dbReference type="Proteomes" id="UP000250043"/>
    </source>
</evidence>
<dbReference type="Proteomes" id="UP000250043">
    <property type="component" value="Unassembled WGS sequence"/>
</dbReference>
<keyword evidence="3" id="KW-1185">Reference proteome</keyword>
<organism evidence="2 3">
    <name type="scientific">Obba rivulosa</name>
    <dbReference type="NCBI Taxonomy" id="1052685"/>
    <lineage>
        <taxon>Eukaryota</taxon>
        <taxon>Fungi</taxon>
        <taxon>Dikarya</taxon>
        <taxon>Basidiomycota</taxon>
        <taxon>Agaricomycotina</taxon>
        <taxon>Agaricomycetes</taxon>
        <taxon>Polyporales</taxon>
        <taxon>Gelatoporiaceae</taxon>
        <taxon>Obba</taxon>
    </lineage>
</organism>
<dbReference type="AlphaFoldDB" id="A0A8E2B6B6"/>
<name>A0A8E2B6B6_9APHY</name>
<reference evidence="2 3" key="1">
    <citation type="submission" date="2016-07" db="EMBL/GenBank/DDBJ databases">
        <title>Draft genome of the white-rot fungus Obba rivulosa 3A-2.</title>
        <authorList>
            <consortium name="DOE Joint Genome Institute"/>
            <person name="Miettinen O."/>
            <person name="Riley R."/>
            <person name="Acob R."/>
            <person name="Barry K."/>
            <person name="Cullen D."/>
            <person name="De Vries R."/>
            <person name="Hainaut M."/>
            <person name="Hatakka A."/>
            <person name="Henrissat B."/>
            <person name="Hilden K."/>
            <person name="Kuo R."/>
            <person name="Labutti K."/>
            <person name="Lipzen A."/>
            <person name="Makela M.R."/>
            <person name="Sandor L."/>
            <person name="Spatafora J.W."/>
            <person name="Grigoriev I.V."/>
            <person name="Hibbett D.S."/>
        </authorList>
    </citation>
    <scope>NUCLEOTIDE SEQUENCE [LARGE SCALE GENOMIC DNA]</scope>
    <source>
        <strain evidence="2 3">3A-2</strain>
    </source>
</reference>
<protein>
    <submittedName>
        <fullName evidence="2">Uncharacterized protein</fullName>
    </submittedName>
</protein>
<feature type="compositionally biased region" description="Basic and acidic residues" evidence="1">
    <location>
        <begin position="75"/>
        <end position="93"/>
    </location>
</feature>
<dbReference type="EMBL" id="KV722358">
    <property type="protein sequence ID" value="OCH93165.1"/>
    <property type="molecule type" value="Genomic_DNA"/>
</dbReference>
<evidence type="ECO:0000256" key="1">
    <source>
        <dbReference type="SAM" id="MobiDB-lite"/>
    </source>
</evidence>
<accession>A0A8E2B6B6</accession>
<proteinExistence type="predicted"/>
<gene>
    <name evidence="2" type="ORF">OBBRIDRAFT_349987</name>
</gene>